<dbReference type="GO" id="GO:0009055">
    <property type="term" value="F:electron transfer activity"/>
    <property type="evidence" value="ECO:0007669"/>
    <property type="project" value="UniProtKB-UniRule"/>
</dbReference>
<dbReference type="Pfam" id="PF00175">
    <property type="entry name" value="NAD_binding_1"/>
    <property type="match status" value="1"/>
</dbReference>
<sequence length="264" mass="29627">MAHKMTVAIEKIKEESPTVRTFFFRGKLNAKPGQFVMAGIPSKGEKPFSISMKSERSFGITIKRVGDFTNTLFNLKVGDLLSIRGPYGTHFTEQGKKALIIAGGVGMAPLLFLLEELLKDNHDVTVINGARTKEELLFVKRIEELSKRVIFVTDDGTYGVKGFVTDVLKELLQKEQFDIVYGAGPEMMLVKAFRICDEFDTQCELSLERYMKCGIGICGSCVMDPIGLRVCRDGPVIKKEILSRLTEFGNYRRDASGRKVFFEK</sequence>
<evidence type="ECO:0000256" key="8">
    <source>
        <dbReference type="ARBA" id="ARBA00022982"/>
    </source>
</evidence>
<dbReference type="InterPro" id="IPR019480">
    <property type="entry name" value="Dihydroorotate_DH_Fe-S-bd"/>
</dbReference>
<dbReference type="InterPro" id="IPR050353">
    <property type="entry name" value="PyrK_electron_transfer"/>
</dbReference>
<dbReference type="Gene3D" id="3.40.50.80">
    <property type="entry name" value="Nucleotide-binding domain of ferredoxin-NADP reductase (FNR) module"/>
    <property type="match status" value="1"/>
</dbReference>
<dbReference type="GO" id="GO:0050660">
    <property type="term" value="F:flavin adenine dinucleotide binding"/>
    <property type="evidence" value="ECO:0007669"/>
    <property type="project" value="InterPro"/>
</dbReference>
<comment type="cofactor">
    <cofactor evidence="11">
        <name>FAD</name>
        <dbReference type="ChEBI" id="CHEBI:57692"/>
    </cofactor>
    <text evidence="11">Binds 1 FAD per subunit.</text>
</comment>
<dbReference type="HAMAP" id="MF_01211">
    <property type="entry name" value="DHODB_Fe_S_bind"/>
    <property type="match status" value="1"/>
</dbReference>
<dbReference type="AlphaFoldDB" id="A0A7C4TVN9"/>
<evidence type="ECO:0000313" key="14">
    <source>
        <dbReference type="EMBL" id="HGW60268.1"/>
    </source>
</evidence>
<keyword evidence="6 11" id="KW-0274">FAD</keyword>
<keyword evidence="7 11" id="KW-0665">Pyrimidine biosynthesis</keyword>
<dbReference type="Pfam" id="PF10418">
    <property type="entry name" value="DHODB_Fe-S_bind"/>
    <property type="match status" value="1"/>
</dbReference>
<dbReference type="NCBIfam" id="NF000796">
    <property type="entry name" value="PRK00054.1-1"/>
    <property type="match status" value="1"/>
</dbReference>
<evidence type="ECO:0000256" key="6">
    <source>
        <dbReference type="ARBA" id="ARBA00022827"/>
    </source>
</evidence>
<dbReference type="GO" id="GO:0016491">
    <property type="term" value="F:oxidoreductase activity"/>
    <property type="evidence" value="ECO:0007669"/>
    <property type="project" value="InterPro"/>
</dbReference>
<evidence type="ECO:0000256" key="4">
    <source>
        <dbReference type="ARBA" id="ARBA00022714"/>
    </source>
</evidence>
<dbReference type="InterPro" id="IPR017927">
    <property type="entry name" value="FAD-bd_FR_type"/>
</dbReference>
<evidence type="ECO:0000256" key="3">
    <source>
        <dbReference type="ARBA" id="ARBA00022630"/>
    </source>
</evidence>
<evidence type="ECO:0000256" key="7">
    <source>
        <dbReference type="ARBA" id="ARBA00022975"/>
    </source>
</evidence>
<dbReference type="PROSITE" id="PS51384">
    <property type="entry name" value="FAD_FR"/>
    <property type="match status" value="1"/>
</dbReference>
<proteinExistence type="inferred from homology"/>
<keyword evidence="3 11" id="KW-0285">Flavoprotein</keyword>
<comment type="caution">
    <text evidence="14">The sequence shown here is derived from an EMBL/GenBank/DDBJ whole genome shotgun (WGS) entry which is preliminary data.</text>
</comment>
<keyword evidence="5 11" id="KW-0479">Metal-binding</keyword>
<keyword evidence="9 11" id="KW-0408">Iron</keyword>
<comment type="pathway">
    <text evidence="11">Pyrimidine metabolism; UMP biosynthesis via de novo pathway; orotate from (S)-dihydroorotate (NAD(+) route): step 1/1.</text>
</comment>
<feature type="domain" description="FAD-binding FR-type" evidence="13">
    <location>
        <begin position="2"/>
        <end position="93"/>
    </location>
</feature>
<dbReference type="InterPro" id="IPR017938">
    <property type="entry name" value="Riboflavin_synthase-like_b-brl"/>
</dbReference>
<dbReference type="SUPFAM" id="SSF63380">
    <property type="entry name" value="Riboflavin synthase domain-like"/>
    <property type="match status" value="1"/>
</dbReference>
<name>A0A7C4TVN9_9BACT</name>
<dbReference type="GO" id="GO:0051537">
    <property type="term" value="F:2 iron, 2 sulfur cluster binding"/>
    <property type="evidence" value="ECO:0007669"/>
    <property type="project" value="UniProtKB-KW"/>
</dbReference>
<dbReference type="Gene3D" id="2.40.30.10">
    <property type="entry name" value="Translation factors"/>
    <property type="match status" value="1"/>
</dbReference>
<feature type="binding site" evidence="11 12">
    <location>
        <position position="231"/>
    </location>
    <ligand>
        <name>[2Fe-2S] cluster</name>
        <dbReference type="ChEBI" id="CHEBI:190135"/>
    </ligand>
</feature>
<evidence type="ECO:0000259" key="13">
    <source>
        <dbReference type="PROSITE" id="PS51384"/>
    </source>
</evidence>
<comment type="caution">
    <text evidence="11">Lacks conserved residue(s) required for the propagation of feature annotation.</text>
</comment>
<dbReference type="CDD" id="cd06220">
    <property type="entry name" value="DHOD_e_trans_like2"/>
    <property type="match status" value="1"/>
</dbReference>
<keyword evidence="8 11" id="KW-0249">Electron transport</keyword>
<evidence type="ECO:0000256" key="5">
    <source>
        <dbReference type="ARBA" id="ARBA00022723"/>
    </source>
</evidence>
<dbReference type="Pfam" id="PF00970">
    <property type="entry name" value="FAD_binding_6"/>
    <property type="match status" value="1"/>
</dbReference>
<evidence type="ECO:0000256" key="12">
    <source>
        <dbReference type="PIRSR" id="PIRSR006816-2"/>
    </source>
</evidence>
<dbReference type="EMBL" id="DTHV01000078">
    <property type="protein sequence ID" value="HGW60268.1"/>
    <property type="molecule type" value="Genomic_DNA"/>
</dbReference>
<evidence type="ECO:0000256" key="10">
    <source>
        <dbReference type="ARBA" id="ARBA00023014"/>
    </source>
</evidence>
<keyword evidence="10 11" id="KW-0411">Iron-sulfur</keyword>
<feature type="binding site" evidence="11 12">
    <location>
        <position position="221"/>
    </location>
    <ligand>
        <name>[2Fe-2S] cluster</name>
        <dbReference type="ChEBI" id="CHEBI:190135"/>
    </ligand>
</feature>
<dbReference type="InterPro" id="IPR039261">
    <property type="entry name" value="FNR_nucleotide-bd"/>
</dbReference>
<accession>A0A7C4TVN9</accession>
<comment type="cofactor">
    <cofactor evidence="12">
        <name>[2Fe-2S] cluster</name>
        <dbReference type="ChEBI" id="CHEBI:190135"/>
    </cofactor>
    <text evidence="12">Binds 1 [2Fe-2S] cluster per subunit.</text>
</comment>
<dbReference type="GO" id="GO:0046872">
    <property type="term" value="F:metal ion binding"/>
    <property type="evidence" value="ECO:0007669"/>
    <property type="project" value="UniProtKB-KW"/>
</dbReference>
<dbReference type="GO" id="GO:0044205">
    <property type="term" value="P:'de novo' UMP biosynthetic process"/>
    <property type="evidence" value="ECO:0007669"/>
    <property type="project" value="UniProtKB-UniRule"/>
</dbReference>
<dbReference type="UniPathway" id="UPA00070">
    <property type="reaction ID" value="UER00945"/>
</dbReference>
<dbReference type="PANTHER" id="PTHR43513:SF3">
    <property type="entry name" value="DIHYDROOROTATE DEHYDROGENASE B (NAD(+)), ELECTRON TRANSFER SUBUNIT-RELATED"/>
    <property type="match status" value="1"/>
</dbReference>
<gene>
    <name evidence="11" type="primary">pyrK</name>
    <name evidence="14" type="ORF">ENV82_02380</name>
</gene>
<dbReference type="PIRSF" id="PIRSF006816">
    <property type="entry name" value="Cyc3_hyd_g"/>
    <property type="match status" value="1"/>
</dbReference>
<dbReference type="InterPro" id="IPR012165">
    <property type="entry name" value="Cyt_c3_hydrogenase_gsu"/>
</dbReference>
<reference evidence="14" key="1">
    <citation type="journal article" date="2020" name="mSystems">
        <title>Genome- and Community-Level Interaction Insights into Carbon Utilization and Element Cycling Functions of Hydrothermarchaeota in Hydrothermal Sediment.</title>
        <authorList>
            <person name="Zhou Z."/>
            <person name="Liu Y."/>
            <person name="Xu W."/>
            <person name="Pan J."/>
            <person name="Luo Z.H."/>
            <person name="Li M."/>
        </authorList>
    </citation>
    <scope>NUCLEOTIDE SEQUENCE [LARGE SCALE GENOMIC DNA]</scope>
    <source>
        <strain evidence="14">SpSt-794</strain>
    </source>
</reference>
<dbReference type="Gene3D" id="2.10.240.10">
    <property type="entry name" value="Dihydroorotate dehydrogenase, electron transfer subunit"/>
    <property type="match status" value="1"/>
</dbReference>
<dbReference type="InterPro" id="IPR001433">
    <property type="entry name" value="OxRdtase_FAD/NAD-bd"/>
</dbReference>
<dbReference type="InterPro" id="IPR023455">
    <property type="entry name" value="Dihydroorotate_DHASE_ETsu"/>
</dbReference>
<dbReference type="PRINTS" id="PR00410">
    <property type="entry name" value="PHEHYDRXLASE"/>
</dbReference>
<feature type="binding site" evidence="11 12">
    <location>
        <position position="218"/>
    </location>
    <ligand>
        <name>[2Fe-2S] cluster</name>
        <dbReference type="ChEBI" id="CHEBI:190135"/>
    </ligand>
</feature>
<comment type="subunit">
    <text evidence="11">Heterotetramer of 2 PyrK and 2 PyrD type B subunits.</text>
</comment>
<dbReference type="InterPro" id="IPR037117">
    <property type="entry name" value="Dihydroorotate_DH_ele_sf"/>
</dbReference>
<comment type="cofactor">
    <cofactor evidence="11">
        <name>[2Fe-2S] cluster</name>
        <dbReference type="ChEBI" id="CHEBI:190135"/>
    </cofactor>
    <text evidence="11">Binds 1 [2Fe-2S] cluster per subunit.</text>
</comment>
<comment type="similarity">
    <text evidence="1 11">Belongs to the PyrK family.</text>
</comment>
<dbReference type="SUPFAM" id="SSF52343">
    <property type="entry name" value="Ferredoxin reductase-like, C-terminal NADP-linked domain"/>
    <property type="match status" value="1"/>
</dbReference>
<dbReference type="PANTHER" id="PTHR43513">
    <property type="entry name" value="DIHYDROOROTATE DEHYDROGENASE B (NAD(+)), ELECTRON TRANSFER SUBUNIT"/>
    <property type="match status" value="1"/>
</dbReference>
<dbReference type="InterPro" id="IPR008333">
    <property type="entry name" value="Cbr1-like_FAD-bd_dom"/>
</dbReference>
<keyword evidence="2 11" id="KW-0813">Transport</keyword>
<organism evidence="14">
    <name type="scientific">Caldisericum exile</name>
    <dbReference type="NCBI Taxonomy" id="693075"/>
    <lineage>
        <taxon>Bacteria</taxon>
        <taxon>Pseudomonadati</taxon>
        <taxon>Caldisericota/Cryosericota group</taxon>
        <taxon>Caldisericota</taxon>
        <taxon>Caldisericia</taxon>
        <taxon>Caldisericales</taxon>
        <taxon>Caldisericaceae</taxon>
        <taxon>Caldisericum</taxon>
    </lineage>
</organism>
<comment type="function">
    <text evidence="11">Responsible for channeling the electrons from the oxidation of dihydroorotate from the FMN redox center in the PyrD type B subunit to the ultimate electron acceptor NAD(+).</text>
</comment>
<evidence type="ECO:0000256" key="9">
    <source>
        <dbReference type="ARBA" id="ARBA00023004"/>
    </source>
</evidence>
<keyword evidence="4 11" id="KW-0001">2Fe-2S</keyword>
<feature type="binding site" evidence="11 12">
    <location>
        <position position="213"/>
    </location>
    <ligand>
        <name>[2Fe-2S] cluster</name>
        <dbReference type="ChEBI" id="CHEBI:190135"/>
    </ligand>
</feature>
<evidence type="ECO:0000256" key="11">
    <source>
        <dbReference type="HAMAP-Rule" id="MF_01211"/>
    </source>
</evidence>
<evidence type="ECO:0000256" key="1">
    <source>
        <dbReference type="ARBA" id="ARBA00006422"/>
    </source>
</evidence>
<evidence type="ECO:0000256" key="2">
    <source>
        <dbReference type="ARBA" id="ARBA00022448"/>
    </source>
</evidence>
<protein>
    <recommendedName>
        <fullName evidence="11">Dihydroorotate dehydrogenase B (NAD(+)), electron transfer subunit</fullName>
    </recommendedName>
    <alternativeName>
        <fullName evidence="11">Dihydroorotate oxidase B, electron transfer subunit</fullName>
    </alternativeName>
</protein>